<proteinExistence type="predicted"/>
<dbReference type="AlphaFoldDB" id="A0A813EKH7"/>
<dbReference type="EMBL" id="CAJNNV010011160">
    <property type="protein sequence ID" value="CAE8599478.1"/>
    <property type="molecule type" value="Genomic_DNA"/>
</dbReference>
<feature type="non-terminal residue" evidence="1">
    <location>
        <position position="128"/>
    </location>
</feature>
<dbReference type="OrthoDB" id="310895at2759"/>
<accession>A0A813EKH7</accession>
<sequence length="128" mass="14413">IARMLGAVAFDIKLDDDESSIFSLFFSGPRNKIDMNKVAEMGGVSPFSQFAALSDLVEHAGGVLDDRHPDACALRLRLAIAAQGYRYEFRQSLYPFRSYFYGVLPGEFAEYLSKLTHVSQECRLTYDE</sequence>
<keyword evidence="2" id="KW-1185">Reference proteome</keyword>
<evidence type="ECO:0000313" key="1">
    <source>
        <dbReference type="EMBL" id="CAE8599478.1"/>
    </source>
</evidence>
<feature type="non-terminal residue" evidence="1">
    <location>
        <position position="1"/>
    </location>
</feature>
<organism evidence="1 2">
    <name type="scientific">Polarella glacialis</name>
    <name type="common">Dinoflagellate</name>
    <dbReference type="NCBI Taxonomy" id="89957"/>
    <lineage>
        <taxon>Eukaryota</taxon>
        <taxon>Sar</taxon>
        <taxon>Alveolata</taxon>
        <taxon>Dinophyceae</taxon>
        <taxon>Suessiales</taxon>
        <taxon>Suessiaceae</taxon>
        <taxon>Polarella</taxon>
    </lineage>
</organism>
<name>A0A813EKH7_POLGL</name>
<gene>
    <name evidence="1" type="ORF">PGLA1383_LOCUS17826</name>
</gene>
<dbReference type="Proteomes" id="UP000654075">
    <property type="component" value="Unassembled WGS sequence"/>
</dbReference>
<evidence type="ECO:0000313" key="2">
    <source>
        <dbReference type="Proteomes" id="UP000654075"/>
    </source>
</evidence>
<reference evidence="1" key="1">
    <citation type="submission" date="2021-02" db="EMBL/GenBank/DDBJ databases">
        <authorList>
            <person name="Dougan E. K."/>
            <person name="Rhodes N."/>
            <person name="Thang M."/>
            <person name="Chan C."/>
        </authorList>
    </citation>
    <scope>NUCLEOTIDE SEQUENCE</scope>
</reference>
<protein>
    <submittedName>
        <fullName evidence="1">Uncharacterized protein</fullName>
    </submittedName>
</protein>
<comment type="caution">
    <text evidence="1">The sequence shown here is derived from an EMBL/GenBank/DDBJ whole genome shotgun (WGS) entry which is preliminary data.</text>
</comment>